<dbReference type="SUPFAM" id="SSF53850">
    <property type="entry name" value="Periplasmic binding protein-like II"/>
    <property type="match status" value="1"/>
</dbReference>
<keyword evidence="5" id="KW-1185">Reference proteome</keyword>
<dbReference type="Proteomes" id="UP001551482">
    <property type="component" value="Unassembled WGS sequence"/>
</dbReference>
<dbReference type="RefSeq" id="WP_358348012.1">
    <property type="nucleotide sequence ID" value="NZ_JBEZFP010000004.1"/>
</dbReference>
<name>A0ABV3D9C9_9ACTN</name>
<organism evidence="4 5">
    <name type="scientific">Streptodolium elevatio</name>
    <dbReference type="NCBI Taxonomy" id="3157996"/>
    <lineage>
        <taxon>Bacteria</taxon>
        <taxon>Bacillati</taxon>
        <taxon>Actinomycetota</taxon>
        <taxon>Actinomycetes</taxon>
        <taxon>Kitasatosporales</taxon>
        <taxon>Streptomycetaceae</taxon>
        <taxon>Streptodolium</taxon>
    </lineage>
</organism>
<dbReference type="EMBL" id="JBEZFP010000004">
    <property type="protein sequence ID" value="MEU8132346.1"/>
    <property type="molecule type" value="Genomic_DNA"/>
</dbReference>
<gene>
    <name evidence="4" type="ORF">AB0C36_02435</name>
</gene>
<dbReference type="Pfam" id="PF00496">
    <property type="entry name" value="SBP_bac_5"/>
    <property type="match status" value="1"/>
</dbReference>
<proteinExistence type="predicted"/>
<keyword evidence="1" id="KW-0732">Signal</keyword>
<dbReference type="InterPro" id="IPR039424">
    <property type="entry name" value="SBP_5"/>
</dbReference>
<dbReference type="InterPro" id="IPR030678">
    <property type="entry name" value="Peptide/Ni-bd"/>
</dbReference>
<dbReference type="Gene3D" id="3.10.105.10">
    <property type="entry name" value="Dipeptide-binding Protein, Domain 3"/>
    <property type="match status" value="1"/>
</dbReference>
<protein>
    <submittedName>
        <fullName evidence="4">ABC transporter substrate-binding protein</fullName>
    </submittedName>
</protein>
<dbReference type="InterPro" id="IPR000914">
    <property type="entry name" value="SBP_5_dom"/>
</dbReference>
<evidence type="ECO:0000256" key="2">
    <source>
        <dbReference type="SAM" id="MobiDB-lite"/>
    </source>
</evidence>
<feature type="domain" description="Solute-binding protein family 5" evidence="3">
    <location>
        <begin position="74"/>
        <end position="428"/>
    </location>
</feature>
<dbReference type="PIRSF" id="PIRSF002741">
    <property type="entry name" value="MppA"/>
    <property type="match status" value="1"/>
</dbReference>
<evidence type="ECO:0000313" key="4">
    <source>
        <dbReference type="EMBL" id="MEU8132346.1"/>
    </source>
</evidence>
<sequence>MALGILVAGCGSSDEAPPSPAGTPQKGGSLTMTLPGDAASFDPTQTSFVNVADGSRMAAVYDSLVWTDPSTGSVRPKIAESLAFERDASIWTLRIRPGVKFSDGLPYDAAAVKANWVRHQDMALKSFQIMAVTNIKQLDVEDPLTLKITLRTPNANFDRIVARNLSYNASPASLKPDTVGSLRDKPVGAGPFILEQWLPGDKQVYKRNDTYWQKDKGLPYLDQLVIRVDMDVKRGVDSLGKQSDLMVTVDPENIVLGRDRGLGVEELRLNGGAMVLFNNLKGPFADPRARKAMALALSGKEINETFYSNAGVPAKGIFSSTSPLASIQLAASENNPAEAQRLFDEVTANGTKPLTFTYIAPSAPTTVEVARFIQQKLSAYRGVTMKVQQVDIPTYIRTVRQGQDSWSAAVGQQWIEDPEPGIFDMLHSQSPGNSSGYNNPEVDRALEEARRSTDPEARRAAYTKVQVHVNKDMPFWVYQEAITAALYTSKVTGLSLYNDGLIQWDQIGIRK</sequence>
<feature type="region of interest" description="Disordered" evidence="2">
    <location>
        <begin position="11"/>
        <end position="36"/>
    </location>
</feature>
<evidence type="ECO:0000313" key="5">
    <source>
        <dbReference type="Proteomes" id="UP001551482"/>
    </source>
</evidence>
<comment type="caution">
    <text evidence="4">The sequence shown here is derived from an EMBL/GenBank/DDBJ whole genome shotgun (WGS) entry which is preliminary data.</text>
</comment>
<accession>A0ABV3D9C9</accession>
<evidence type="ECO:0000256" key="1">
    <source>
        <dbReference type="ARBA" id="ARBA00022729"/>
    </source>
</evidence>
<dbReference type="Gene3D" id="3.40.190.10">
    <property type="entry name" value="Periplasmic binding protein-like II"/>
    <property type="match status" value="1"/>
</dbReference>
<reference evidence="4 5" key="1">
    <citation type="submission" date="2024-06" db="EMBL/GenBank/DDBJ databases">
        <title>The Natural Products Discovery Center: Release of the First 8490 Sequenced Strains for Exploring Actinobacteria Biosynthetic Diversity.</title>
        <authorList>
            <person name="Kalkreuter E."/>
            <person name="Kautsar S.A."/>
            <person name="Yang D."/>
            <person name="Bader C.D."/>
            <person name="Teijaro C.N."/>
            <person name="Fluegel L."/>
            <person name="Davis C.M."/>
            <person name="Simpson J.R."/>
            <person name="Lauterbach L."/>
            <person name="Steele A.D."/>
            <person name="Gui C."/>
            <person name="Meng S."/>
            <person name="Li G."/>
            <person name="Viehrig K."/>
            <person name="Ye F."/>
            <person name="Su P."/>
            <person name="Kiefer A.F."/>
            <person name="Nichols A."/>
            <person name="Cepeda A.J."/>
            <person name="Yan W."/>
            <person name="Fan B."/>
            <person name="Jiang Y."/>
            <person name="Adhikari A."/>
            <person name="Zheng C.-J."/>
            <person name="Schuster L."/>
            <person name="Cowan T.M."/>
            <person name="Smanski M.J."/>
            <person name="Chevrette M.G."/>
            <person name="De Carvalho L.P.S."/>
            <person name="Shen B."/>
        </authorList>
    </citation>
    <scope>NUCLEOTIDE SEQUENCE [LARGE SCALE GENOMIC DNA]</scope>
    <source>
        <strain evidence="4 5">NPDC048946</strain>
    </source>
</reference>
<dbReference type="PANTHER" id="PTHR30290">
    <property type="entry name" value="PERIPLASMIC BINDING COMPONENT OF ABC TRANSPORTER"/>
    <property type="match status" value="1"/>
</dbReference>
<evidence type="ECO:0000259" key="3">
    <source>
        <dbReference type="Pfam" id="PF00496"/>
    </source>
</evidence>
<dbReference type="PANTHER" id="PTHR30290:SF38">
    <property type="entry name" value="D,D-DIPEPTIDE-BINDING PERIPLASMIC PROTEIN DDPA-RELATED"/>
    <property type="match status" value="1"/>
</dbReference>